<name>A0A6J7LFR1_9ZZZZ</name>
<proteinExistence type="predicted"/>
<dbReference type="InterPro" id="IPR029068">
    <property type="entry name" value="Glyas_Bleomycin-R_OHBP_Dase"/>
</dbReference>
<dbReference type="SUPFAM" id="SSF54593">
    <property type="entry name" value="Glyoxalase/Bleomycin resistance protein/Dihydroxybiphenyl dioxygenase"/>
    <property type="match status" value="1"/>
</dbReference>
<evidence type="ECO:0000313" key="1">
    <source>
        <dbReference type="EMBL" id="CAB4964564.1"/>
    </source>
</evidence>
<organism evidence="1">
    <name type="scientific">freshwater metagenome</name>
    <dbReference type="NCBI Taxonomy" id="449393"/>
    <lineage>
        <taxon>unclassified sequences</taxon>
        <taxon>metagenomes</taxon>
        <taxon>ecological metagenomes</taxon>
    </lineage>
</organism>
<protein>
    <submittedName>
        <fullName evidence="1">Unannotated protein</fullName>
    </submittedName>
</protein>
<reference evidence="1" key="1">
    <citation type="submission" date="2020-05" db="EMBL/GenBank/DDBJ databases">
        <authorList>
            <person name="Chiriac C."/>
            <person name="Salcher M."/>
            <person name="Ghai R."/>
            <person name="Kavagutti S V."/>
        </authorList>
    </citation>
    <scope>NUCLEOTIDE SEQUENCE</scope>
</reference>
<dbReference type="EMBL" id="CAFBNE010000100">
    <property type="protein sequence ID" value="CAB4964564.1"/>
    <property type="molecule type" value="Genomic_DNA"/>
</dbReference>
<dbReference type="Pfam" id="PF13669">
    <property type="entry name" value="Glyoxalase_4"/>
    <property type="match status" value="1"/>
</dbReference>
<sequence length="175" mass="19273">MAASALPTELVQIAYTVPDLEAACREWAERVGAGPFLIRPHMQVVATHDGQQAIYDHSAAFGQWGPLMLELVELHECTPAPLNAAFRHSAPNEVNHYAYFVQDLEESSAALQEQGFPLMMELISSSGMRVHFLDGRSTIGGLIEIYVGTEHLRAHYARVAELAQGWDGSDPVRTM</sequence>
<gene>
    <name evidence="1" type="ORF">UFOPK3772_02529</name>
</gene>
<dbReference type="AlphaFoldDB" id="A0A6J7LFR1"/>
<accession>A0A6J7LFR1</accession>
<dbReference type="Gene3D" id="3.10.180.10">
    <property type="entry name" value="2,3-Dihydroxybiphenyl 1,2-Dioxygenase, domain 1"/>
    <property type="match status" value="1"/>
</dbReference>